<evidence type="ECO:0008006" key="4">
    <source>
        <dbReference type="Google" id="ProtNLM"/>
    </source>
</evidence>
<name>A0ABR9ZZ61_9FIRM</name>
<proteinExistence type="predicted"/>
<organism evidence="2 3">
    <name type="scientific">Fusibacter ferrireducens</name>
    <dbReference type="NCBI Taxonomy" id="2785058"/>
    <lineage>
        <taxon>Bacteria</taxon>
        <taxon>Bacillati</taxon>
        <taxon>Bacillota</taxon>
        <taxon>Clostridia</taxon>
        <taxon>Eubacteriales</taxon>
        <taxon>Eubacteriales Family XII. Incertae Sedis</taxon>
        <taxon>Fusibacter</taxon>
    </lineage>
</organism>
<gene>
    <name evidence="2" type="ORF">ISU02_20320</name>
</gene>
<evidence type="ECO:0000313" key="3">
    <source>
        <dbReference type="Proteomes" id="UP000614200"/>
    </source>
</evidence>
<reference evidence="2 3" key="1">
    <citation type="submission" date="2020-11" db="EMBL/GenBank/DDBJ databases">
        <title>Fusibacter basophilias sp. nov.</title>
        <authorList>
            <person name="Qiu D."/>
        </authorList>
    </citation>
    <scope>NUCLEOTIDE SEQUENCE [LARGE SCALE GENOMIC DNA]</scope>
    <source>
        <strain evidence="2 3">Q10-2</strain>
    </source>
</reference>
<feature type="coiled-coil region" evidence="1">
    <location>
        <begin position="81"/>
        <end position="108"/>
    </location>
</feature>
<keyword evidence="1" id="KW-0175">Coiled coil</keyword>
<evidence type="ECO:0000256" key="1">
    <source>
        <dbReference type="SAM" id="Coils"/>
    </source>
</evidence>
<evidence type="ECO:0000313" key="2">
    <source>
        <dbReference type="EMBL" id="MBF4695448.1"/>
    </source>
</evidence>
<dbReference type="Proteomes" id="UP000614200">
    <property type="component" value="Unassembled WGS sequence"/>
</dbReference>
<protein>
    <recommendedName>
        <fullName evidence="4">HTH merR-type domain-containing protein</fullName>
    </recommendedName>
</protein>
<dbReference type="RefSeq" id="WP_194703687.1">
    <property type="nucleotide sequence ID" value="NZ_JADKNH010000016.1"/>
</dbReference>
<comment type="caution">
    <text evidence="2">The sequence shown here is derived from an EMBL/GenBank/DDBJ whole genome shotgun (WGS) entry which is preliminary data.</text>
</comment>
<dbReference type="EMBL" id="JADKNH010000016">
    <property type="protein sequence ID" value="MBF4695448.1"/>
    <property type="molecule type" value="Genomic_DNA"/>
</dbReference>
<keyword evidence="3" id="KW-1185">Reference proteome</keyword>
<sequence>MYKVSEAADIIGVEKVEIFEKMITHKALLDPNISKQDGVTYFDERGLEILKTLFHSSLEQNQDVSSEDVDIIKDAKPNKLKSRQDKEYDILKRKLEIITDELLNLDQELEVKDELVAKYQFKLLEDLDVISKLQYGILKKFERSVE</sequence>
<accession>A0ABR9ZZ61</accession>